<evidence type="ECO:0000313" key="3">
    <source>
        <dbReference type="EMBL" id="SDJ77978.1"/>
    </source>
</evidence>
<gene>
    <name evidence="3" type="ORF">SAMN05216243_0820</name>
</gene>
<dbReference type="GO" id="GO:0102482">
    <property type="term" value="F:5-deoxy-D-glucuronate isomerase activity"/>
    <property type="evidence" value="ECO:0007669"/>
    <property type="project" value="UniProtKB-EC"/>
</dbReference>
<name>A0A1G8WI16_9BACI</name>
<dbReference type="EMBL" id="FNFL01000001">
    <property type="protein sequence ID" value="SDJ77978.1"/>
    <property type="molecule type" value="Genomic_DNA"/>
</dbReference>
<evidence type="ECO:0000256" key="2">
    <source>
        <dbReference type="NCBIfam" id="TIGR04378"/>
    </source>
</evidence>
<accession>A0A1G8WI16</accession>
<dbReference type="InterPro" id="IPR021120">
    <property type="entry name" value="KduI/IolB_isomerase"/>
</dbReference>
<dbReference type="GO" id="GO:0008880">
    <property type="term" value="F:glucuronate isomerase activity"/>
    <property type="evidence" value="ECO:0007669"/>
    <property type="project" value="InterPro"/>
</dbReference>
<dbReference type="Proteomes" id="UP000198694">
    <property type="component" value="Unassembled WGS sequence"/>
</dbReference>
<dbReference type="PIRSF" id="PIRSF036628">
    <property type="entry name" value="IolB"/>
    <property type="match status" value="1"/>
</dbReference>
<dbReference type="Gene3D" id="2.60.120.10">
    <property type="entry name" value="Jelly Rolls"/>
    <property type="match status" value="2"/>
</dbReference>
<dbReference type="OrthoDB" id="9799936at2"/>
<dbReference type="InterPro" id="IPR014710">
    <property type="entry name" value="RmlC-like_jellyroll"/>
</dbReference>
<protein>
    <recommendedName>
        <fullName evidence="2">5-deoxy-glucuronate isomerase</fullName>
        <ecNumber evidence="2">5.3.1.30</ecNumber>
    </recommendedName>
</protein>
<dbReference type="InterPro" id="IPR011051">
    <property type="entry name" value="RmlC_Cupin_sf"/>
</dbReference>
<dbReference type="EC" id="5.3.1.30" evidence="2"/>
<keyword evidence="4" id="KW-1185">Reference proteome</keyword>
<keyword evidence="1 3" id="KW-0413">Isomerase</keyword>
<dbReference type="Pfam" id="PF04962">
    <property type="entry name" value="KduI"/>
    <property type="match status" value="1"/>
</dbReference>
<organism evidence="3 4">
    <name type="scientific">Sediminibacillus albus</name>
    <dbReference type="NCBI Taxonomy" id="407036"/>
    <lineage>
        <taxon>Bacteria</taxon>
        <taxon>Bacillati</taxon>
        <taxon>Bacillota</taxon>
        <taxon>Bacilli</taxon>
        <taxon>Bacillales</taxon>
        <taxon>Bacillaceae</taxon>
        <taxon>Sediminibacillus</taxon>
    </lineage>
</organism>
<dbReference type="NCBIfam" id="TIGR04378">
    <property type="entry name" value="myo_inos_iolB"/>
    <property type="match status" value="1"/>
</dbReference>
<evidence type="ECO:0000256" key="1">
    <source>
        <dbReference type="ARBA" id="ARBA00023235"/>
    </source>
</evidence>
<reference evidence="3 4" key="1">
    <citation type="submission" date="2016-10" db="EMBL/GenBank/DDBJ databases">
        <authorList>
            <person name="de Groot N.N."/>
        </authorList>
    </citation>
    <scope>NUCLEOTIDE SEQUENCE [LARGE SCALE GENOMIC DNA]</scope>
    <source>
        <strain evidence="3 4">CGMCC 1.6502</strain>
    </source>
</reference>
<sequence length="267" mass="30330">MERFVKGTAKLGYQDIFGEDYQRLDYLAFGKLLLEAGETYQAKTGSFETALVILSGTADIKVEEEKWESLGGRKSVFDGKATTVYVPCQSSYQIDTSSTKVVIAVCKVKAEEKFAPFVVRPDDIKVHERGEKQWNRTVYDIIADNADGKVQRMVLGETINHPGQWSGYPPHKHDGEFYPEEPNLEEIYHYQVNPEQGFGVQHHYTKDGAIDAAYPIRHGDSFAIDIGYHPVGGAGGYEIYYLWFMAGETGRELYPYEDPDHKWLHEK</sequence>
<dbReference type="SUPFAM" id="SSF51182">
    <property type="entry name" value="RmlC-like cupins"/>
    <property type="match status" value="1"/>
</dbReference>
<dbReference type="RefSeq" id="WP_093211308.1">
    <property type="nucleotide sequence ID" value="NZ_FNFL01000001.1"/>
</dbReference>
<evidence type="ECO:0000313" key="4">
    <source>
        <dbReference type="Proteomes" id="UP000198694"/>
    </source>
</evidence>
<dbReference type="STRING" id="407036.SAMN05216243_0820"/>
<proteinExistence type="predicted"/>
<dbReference type="AlphaFoldDB" id="A0A1G8WI16"/>
<dbReference type="PANTHER" id="PTHR39193">
    <property type="entry name" value="5-DEOXY-GLUCURONATE ISOMERASE"/>
    <property type="match status" value="1"/>
</dbReference>
<dbReference type="InterPro" id="IPR024203">
    <property type="entry name" value="Deoxy-glucuronate_isom_IolB"/>
</dbReference>
<dbReference type="PANTHER" id="PTHR39193:SF1">
    <property type="entry name" value="5-DEOXY-GLUCURONATE ISOMERASE"/>
    <property type="match status" value="1"/>
</dbReference>
<dbReference type="GO" id="GO:0019310">
    <property type="term" value="P:inositol catabolic process"/>
    <property type="evidence" value="ECO:0007669"/>
    <property type="project" value="UniProtKB-UniRule"/>
</dbReference>